<dbReference type="CDD" id="cd00060">
    <property type="entry name" value="FHA"/>
    <property type="match status" value="1"/>
</dbReference>
<dbReference type="InterPro" id="IPR008984">
    <property type="entry name" value="SMAD_FHA_dom_sf"/>
</dbReference>
<proteinExistence type="predicted"/>
<name>A0A6I4NYT5_9MICO</name>
<evidence type="ECO:0000313" key="4">
    <source>
        <dbReference type="Proteomes" id="UP000438182"/>
    </source>
</evidence>
<feature type="domain" description="FHA" evidence="2">
    <location>
        <begin position="111"/>
        <end position="163"/>
    </location>
</feature>
<sequence length="201" mass="20918">VLFRSLPTPAAAAPAPALGGPLGTAIPGYPVPGPVDEFDALRTTGGGFGPVDPFDGVAPNDESTLVVGVDVPEPEDALDEATIVVDRRPVRRFDLVLDDGTTRLELSGERVVLGRNPAVPTDGSTAVAVPDDTRTLSKTHARLEFDGERWSVTDLDSTNGVIVVDETGVEQLLEAGTTAVVLERFVLGKVGLRIAERGAGS</sequence>
<feature type="non-terminal residue" evidence="3">
    <location>
        <position position="1"/>
    </location>
</feature>
<evidence type="ECO:0000313" key="3">
    <source>
        <dbReference type="EMBL" id="MWB97595.1"/>
    </source>
</evidence>
<reference evidence="3 4" key="1">
    <citation type="submission" date="2019-12" db="EMBL/GenBank/DDBJ databases">
        <authorList>
            <person name="Kim Y.S."/>
        </authorList>
    </citation>
    <scope>NUCLEOTIDE SEQUENCE [LARGE SCALE GENOMIC DNA]</scope>
    <source>
        <strain evidence="3 4">MMS17-SY077</strain>
    </source>
</reference>
<protein>
    <submittedName>
        <fullName evidence="3">FHA domain-containing protein</fullName>
    </submittedName>
</protein>
<keyword evidence="1" id="KW-0597">Phosphoprotein</keyword>
<organism evidence="3 4">
    <name type="scientific">Agromyces seonyuensis</name>
    <dbReference type="NCBI Taxonomy" id="2662446"/>
    <lineage>
        <taxon>Bacteria</taxon>
        <taxon>Bacillati</taxon>
        <taxon>Actinomycetota</taxon>
        <taxon>Actinomycetes</taxon>
        <taxon>Micrococcales</taxon>
        <taxon>Microbacteriaceae</taxon>
        <taxon>Agromyces</taxon>
    </lineage>
</organism>
<gene>
    <name evidence="3" type="ORF">GB864_03360</name>
</gene>
<dbReference type="PROSITE" id="PS50006">
    <property type="entry name" value="FHA_DOMAIN"/>
    <property type="match status" value="1"/>
</dbReference>
<dbReference type="SUPFAM" id="SSF49879">
    <property type="entry name" value="SMAD/FHA domain"/>
    <property type="match status" value="1"/>
</dbReference>
<comment type="caution">
    <text evidence="3">The sequence shown here is derived from an EMBL/GenBank/DDBJ whole genome shotgun (WGS) entry which is preliminary data.</text>
</comment>
<dbReference type="Pfam" id="PF00498">
    <property type="entry name" value="FHA"/>
    <property type="match status" value="1"/>
</dbReference>
<dbReference type="AlphaFoldDB" id="A0A6I4NYT5"/>
<dbReference type="RefSeq" id="WP_160422943.1">
    <property type="nucleotide sequence ID" value="NZ_WSTA01000009.1"/>
</dbReference>
<dbReference type="InterPro" id="IPR000253">
    <property type="entry name" value="FHA_dom"/>
</dbReference>
<dbReference type="SMART" id="SM00240">
    <property type="entry name" value="FHA"/>
    <property type="match status" value="1"/>
</dbReference>
<dbReference type="Proteomes" id="UP000438182">
    <property type="component" value="Unassembled WGS sequence"/>
</dbReference>
<dbReference type="Gene3D" id="2.60.200.20">
    <property type="match status" value="1"/>
</dbReference>
<accession>A0A6I4NYT5</accession>
<keyword evidence="4" id="KW-1185">Reference proteome</keyword>
<evidence type="ECO:0000259" key="2">
    <source>
        <dbReference type="PROSITE" id="PS50006"/>
    </source>
</evidence>
<dbReference type="EMBL" id="WSTA01000009">
    <property type="protein sequence ID" value="MWB97595.1"/>
    <property type="molecule type" value="Genomic_DNA"/>
</dbReference>
<evidence type="ECO:0000256" key="1">
    <source>
        <dbReference type="ARBA" id="ARBA00022553"/>
    </source>
</evidence>